<dbReference type="GO" id="GO:0005524">
    <property type="term" value="F:ATP binding"/>
    <property type="evidence" value="ECO:0007669"/>
    <property type="project" value="UniProtKB-KW"/>
</dbReference>
<comment type="caution">
    <text evidence="5">The sequence shown here is derived from an EMBL/GenBank/DDBJ whole genome shotgun (WGS) entry which is preliminary data.</text>
</comment>
<dbReference type="InterPro" id="IPR003593">
    <property type="entry name" value="AAA+_ATPase"/>
</dbReference>
<proteinExistence type="inferred from homology"/>
<dbReference type="Gene3D" id="3.40.50.300">
    <property type="entry name" value="P-loop containing nucleotide triphosphate hydrolases"/>
    <property type="match status" value="2"/>
</dbReference>
<dbReference type="AlphaFoldDB" id="A0A6L9MNJ7"/>
<dbReference type="NCBIfam" id="NF010447">
    <property type="entry name" value="PRK13873.1"/>
    <property type="match status" value="1"/>
</dbReference>
<evidence type="ECO:0000256" key="2">
    <source>
        <dbReference type="ARBA" id="ARBA00022741"/>
    </source>
</evidence>
<dbReference type="CDD" id="cd01127">
    <property type="entry name" value="TrwB_TraG_TraD_VirD4"/>
    <property type="match status" value="1"/>
</dbReference>
<evidence type="ECO:0000259" key="4">
    <source>
        <dbReference type="SMART" id="SM00382"/>
    </source>
</evidence>
<keyword evidence="6" id="KW-1185">Reference proteome</keyword>
<evidence type="ECO:0000256" key="1">
    <source>
        <dbReference type="ARBA" id="ARBA00006512"/>
    </source>
</evidence>
<dbReference type="Pfam" id="PF19044">
    <property type="entry name" value="P-loop_TraG"/>
    <property type="match status" value="1"/>
</dbReference>
<dbReference type="PANTHER" id="PTHR30121">
    <property type="entry name" value="UNCHARACTERIZED PROTEIN YJGR-RELATED"/>
    <property type="match status" value="1"/>
</dbReference>
<dbReference type="InterPro" id="IPR018145">
    <property type="entry name" value="CagE_TrbE_VirB_cntrl_dom"/>
</dbReference>
<dbReference type="SUPFAM" id="SSF52540">
    <property type="entry name" value="P-loop containing nucleoside triphosphate hydrolases"/>
    <property type="match status" value="1"/>
</dbReference>
<dbReference type="RefSeq" id="WP_163046154.1">
    <property type="nucleotide sequence ID" value="NZ_JAAAMJ010000035.1"/>
</dbReference>
<evidence type="ECO:0000313" key="6">
    <source>
        <dbReference type="Proteomes" id="UP000476332"/>
    </source>
</evidence>
<evidence type="ECO:0000313" key="5">
    <source>
        <dbReference type="EMBL" id="NDV89302.1"/>
    </source>
</evidence>
<reference evidence="5 6" key="1">
    <citation type="submission" date="2020-01" db="EMBL/GenBank/DDBJ databases">
        <title>Genomes of bacteria type strains.</title>
        <authorList>
            <person name="Chen J."/>
            <person name="Zhu S."/>
            <person name="Chen J."/>
        </authorList>
    </citation>
    <scope>NUCLEOTIDE SEQUENCE [LARGE SCALE GENOMIC DNA]</scope>
    <source>
        <strain evidence="5 6">KCTC 52919</strain>
    </source>
</reference>
<dbReference type="PANTHER" id="PTHR30121:SF12">
    <property type="entry name" value="TYPE IV SECRETION SYSTEM PROTEIN CAGE"/>
    <property type="match status" value="1"/>
</dbReference>
<name>A0A6L9MNJ7_9HYPH</name>
<keyword evidence="2" id="KW-0547">Nucleotide-binding</keyword>
<evidence type="ECO:0000256" key="3">
    <source>
        <dbReference type="ARBA" id="ARBA00022840"/>
    </source>
</evidence>
<sequence>MMNLAEYRRTVTRLADFLPWAALAGDGVVLNKDGSFQRTARFRGPDLDSAVPAELVAVAGRLNNAFRRLGSGWAIFVEAQRHAAATYPASRFPDAASALVDAERKAGFEEAGTHFESSYFLTFLYLPPAEDAARAESWLYEGREQSGVDAREILRGFIDRTDRVIQLIDGFMPECAWLDDAETLTYLHGCISTKRHRVRVPETPMYLDALLADQPLTGGLEPRLGSSHLRILTIVGFPTATTPGILDELNRLAFPYRWSTRAVMLDKTDATKLLTKIRRQWFAKRKSIASILKEIMTNEASALVDTDASNKAADADLALQELGADYAGQAYVTATVTVWDDDPRIADEKLRLVEKIIQGRDFTAMPETINAVDAWLGSLPGHVYANVRQPPISTLNLAHMIPLSAVWAGPERDEHFAAPPLLFGKTEGSTPFRFSLHVGDVGHTLIVGPTGAGKSVLLALMALQFRRYPGTQVFAFDFGGSIRAAALAMGGDWHDLGGGLSEDADDSVSLQPLAGIHDVPERAWAADWIVSILTREGVGITPEVKEYIWTALTSLASAPVNERTITGLAVLLQSNDLKQALRPYCVGGPYGRLLDAEAEHLGGASVQAFETEGLIGTGAAPAVLSYLFHRIGDRLDGSPTLLIIDEGWLALDDDGFAGQLREWLKTLRKKNASVIFATQSLSDIDGSAIAPAIIESCQTRLLLPNERAIEPQITAIYRRFGLKDRQIEILARATPKRDYYCQSRRGNRLFELGLSDVALALCAASSKTDQTDIQRIVAEHGREGFLAAWLRHRDVAWAVDLIPDLNNLETPS</sequence>
<dbReference type="InterPro" id="IPR043964">
    <property type="entry name" value="P-loop_TraG"/>
</dbReference>
<dbReference type="SMART" id="SM00382">
    <property type="entry name" value="AAA"/>
    <property type="match status" value="1"/>
</dbReference>
<gene>
    <name evidence="5" type="ORF">GTW51_21810</name>
</gene>
<dbReference type="InterPro" id="IPR051162">
    <property type="entry name" value="T4SS_component"/>
</dbReference>
<dbReference type="Pfam" id="PF03135">
    <property type="entry name" value="CagE_TrbE_VirB"/>
    <property type="match status" value="1"/>
</dbReference>
<organism evidence="5 6">
    <name type="scientific">Aurantimonas aggregata</name>
    <dbReference type="NCBI Taxonomy" id="2047720"/>
    <lineage>
        <taxon>Bacteria</taxon>
        <taxon>Pseudomonadati</taxon>
        <taxon>Pseudomonadota</taxon>
        <taxon>Alphaproteobacteria</taxon>
        <taxon>Hyphomicrobiales</taxon>
        <taxon>Aurantimonadaceae</taxon>
        <taxon>Aurantimonas</taxon>
    </lineage>
</organism>
<accession>A0A6L9MNJ7</accession>
<dbReference type="InterPro" id="IPR027417">
    <property type="entry name" value="P-loop_NTPase"/>
</dbReference>
<feature type="domain" description="AAA+ ATPase" evidence="4">
    <location>
        <begin position="440"/>
        <end position="705"/>
    </location>
</feature>
<dbReference type="EMBL" id="JAAAMJ010000035">
    <property type="protein sequence ID" value="NDV89302.1"/>
    <property type="molecule type" value="Genomic_DNA"/>
</dbReference>
<dbReference type="Proteomes" id="UP000476332">
    <property type="component" value="Unassembled WGS sequence"/>
</dbReference>
<protein>
    <submittedName>
        <fullName evidence="5">Conjugal transfer protein TrbE</fullName>
    </submittedName>
</protein>
<keyword evidence="3" id="KW-0067">ATP-binding</keyword>
<comment type="similarity">
    <text evidence="1">Belongs to the TrbE/VirB4 family.</text>
</comment>